<dbReference type="PANTHER" id="PTHR35046">
    <property type="entry name" value="ZINC KNUCKLE (CCHC-TYPE) FAMILY PROTEIN"/>
    <property type="match status" value="1"/>
</dbReference>
<dbReference type="Gene3D" id="2.40.70.10">
    <property type="entry name" value="Acid Proteases"/>
    <property type="match status" value="1"/>
</dbReference>
<dbReference type="InterPro" id="IPR001878">
    <property type="entry name" value="Znf_CCHC"/>
</dbReference>
<dbReference type="PANTHER" id="PTHR35046:SF9">
    <property type="entry name" value="RNA-DIRECTED DNA POLYMERASE"/>
    <property type="match status" value="1"/>
</dbReference>
<feature type="domain" description="CCHC-type" evidence="3">
    <location>
        <begin position="254"/>
        <end position="268"/>
    </location>
</feature>
<dbReference type="EMBL" id="JBBWWQ010000019">
    <property type="protein sequence ID" value="KAK8919093.1"/>
    <property type="molecule type" value="Genomic_DNA"/>
</dbReference>
<feature type="compositionally biased region" description="Low complexity" evidence="2">
    <location>
        <begin position="203"/>
        <end position="212"/>
    </location>
</feature>
<dbReference type="SMART" id="SM00343">
    <property type="entry name" value="ZnF_C2HC"/>
    <property type="match status" value="1"/>
</dbReference>
<dbReference type="CDD" id="cd00303">
    <property type="entry name" value="retropepsin_like"/>
    <property type="match status" value="1"/>
</dbReference>
<evidence type="ECO:0000259" key="3">
    <source>
        <dbReference type="PROSITE" id="PS50158"/>
    </source>
</evidence>
<organism evidence="4 5">
    <name type="scientific">Platanthera zijinensis</name>
    <dbReference type="NCBI Taxonomy" id="2320716"/>
    <lineage>
        <taxon>Eukaryota</taxon>
        <taxon>Viridiplantae</taxon>
        <taxon>Streptophyta</taxon>
        <taxon>Embryophyta</taxon>
        <taxon>Tracheophyta</taxon>
        <taxon>Spermatophyta</taxon>
        <taxon>Magnoliopsida</taxon>
        <taxon>Liliopsida</taxon>
        <taxon>Asparagales</taxon>
        <taxon>Orchidaceae</taxon>
        <taxon>Orchidoideae</taxon>
        <taxon>Orchideae</taxon>
        <taxon>Orchidinae</taxon>
        <taxon>Platanthera</taxon>
    </lineage>
</organism>
<dbReference type="Proteomes" id="UP001418222">
    <property type="component" value="Unassembled WGS sequence"/>
</dbReference>
<evidence type="ECO:0000313" key="5">
    <source>
        <dbReference type="Proteomes" id="UP001418222"/>
    </source>
</evidence>
<accession>A0AAP0AYE1</accession>
<keyword evidence="1" id="KW-0863">Zinc-finger</keyword>
<dbReference type="SUPFAM" id="SSF50630">
    <property type="entry name" value="Acid proteases"/>
    <property type="match status" value="1"/>
</dbReference>
<dbReference type="InterPro" id="IPR036875">
    <property type="entry name" value="Znf_CCHC_sf"/>
</dbReference>
<protein>
    <recommendedName>
        <fullName evidence="3">CCHC-type domain-containing protein</fullName>
    </recommendedName>
</protein>
<dbReference type="Pfam" id="PF00098">
    <property type="entry name" value="zf-CCHC"/>
    <property type="match status" value="1"/>
</dbReference>
<dbReference type="Pfam" id="PF03732">
    <property type="entry name" value="Retrotrans_gag"/>
    <property type="match status" value="1"/>
</dbReference>
<feature type="region of interest" description="Disordered" evidence="2">
    <location>
        <begin position="194"/>
        <end position="219"/>
    </location>
</feature>
<dbReference type="InterPro" id="IPR005162">
    <property type="entry name" value="Retrotrans_gag_dom"/>
</dbReference>
<proteinExistence type="predicted"/>
<gene>
    <name evidence="4" type="ORF">KSP39_PZI022122</name>
</gene>
<dbReference type="GO" id="GO:0008270">
    <property type="term" value="F:zinc ion binding"/>
    <property type="evidence" value="ECO:0007669"/>
    <property type="project" value="UniProtKB-KW"/>
</dbReference>
<name>A0AAP0AYE1_9ASPA</name>
<evidence type="ECO:0000313" key="4">
    <source>
        <dbReference type="EMBL" id="KAK8919093.1"/>
    </source>
</evidence>
<dbReference type="Gene3D" id="4.10.60.10">
    <property type="entry name" value="Zinc finger, CCHC-type"/>
    <property type="match status" value="1"/>
</dbReference>
<dbReference type="AlphaFoldDB" id="A0AAP0AYE1"/>
<keyword evidence="1" id="KW-0479">Metal-binding</keyword>
<dbReference type="SUPFAM" id="SSF57756">
    <property type="entry name" value="Retrovirus zinc finger-like domains"/>
    <property type="match status" value="1"/>
</dbReference>
<keyword evidence="1" id="KW-0862">Zinc</keyword>
<dbReference type="InterPro" id="IPR021109">
    <property type="entry name" value="Peptidase_aspartic_dom_sf"/>
</dbReference>
<keyword evidence="5" id="KW-1185">Reference proteome</keyword>
<dbReference type="GO" id="GO:0003676">
    <property type="term" value="F:nucleic acid binding"/>
    <property type="evidence" value="ECO:0007669"/>
    <property type="project" value="InterPro"/>
</dbReference>
<sequence length="445" mass="50225">MGTPHECPIEAVATSESLTLLGSSRLTPPHSMVWEIHRTFSHGLWTWSYYDWHQLTDPQKVQVARMKLKDRAKTYWLNEERRLGAGDGNPIIGWTVMKNLLTDQYVPAYHRTQMFDELATLRQGSNSVAEYMGELKDRMVRCDLKEIPEVTLSRFRKGLQPDIQRKLLRYGHTDLNTTFNAALDIEKHLASKAHTRYSHAKGKSTTGSSSSTYQDKGKYRSAESKSVVITARNTKNPTSERIPIGKVSKTNATCYSCGIQGHYAFECPTKTKGIALLESTTDLADYVYEAAEESDPEGVPSDLEDDHPLMVMRCILATPRPLDDWKRTSIFSLIFKSGEKLCKLIVDSGSCVNVVSENDIARMSLTTEPHPTPYKVAWINKISVPVTKRCLVPLSFKSYVDEVWCDVLPMDACHVLLGRPWLYDRDVTLVEPTHMNSNSMAKPSS</sequence>
<evidence type="ECO:0000256" key="2">
    <source>
        <dbReference type="SAM" id="MobiDB-lite"/>
    </source>
</evidence>
<comment type="caution">
    <text evidence="4">The sequence shown here is derived from an EMBL/GenBank/DDBJ whole genome shotgun (WGS) entry which is preliminary data.</text>
</comment>
<evidence type="ECO:0000256" key="1">
    <source>
        <dbReference type="PROSITE-ProRule" id="PRU00047"/>
    </source>
</evidence>
<dbReference type="PROSITE" id="PS50158">
    <property type="entry name" value="ZF_CCHC"/>
    <property type="match status" value="1"/>
</dbReference>
<reference evidence="4 5" key="1">
    <citation type="journal article" date="2022" name="Nat. Plants">
        <title>Genomes of leafy and leafless Platanthera orchids illuminate the evolution of mycoheterotrophy.</title>
        <authorList>
            <person name="Li M.H."/>
            <person name="Liu K.W."/>
            <person name="Li Z."/>
            <person name="Lu H.C."/>
            <person name="Ye Q.L."/>
            <person name="Zhang D."/>
            <person name="Wang J.Y."/>
            <person name="Li Y.F."/>
            <person name="Zhong Z.M."/>
            <person name="Liu X."/>
            <person name="Yu X."/>
            <person name="Liu D.K."/>
            <person name="Tu X.D."/>
            <person name="Liu B."/>
            <person name="Hao Y."/>
            <person name="Liao X.Y."/>
            <person name="Jiang Y.T."/>
            <person name="Sun W.H."/>
            <person name="Chen J."/>
            <person name="Chen Y.Q."/>
            <person name="Ai Y."/>
            <person name="Zhai J.W."/>
            <person name="Wu S.S."/>
            <person name="Zhou Z."/>
            <person name="Hsiao Y.Y."/>
            <person name="Wu W.L."/>
            <person name="Chen Y.Y."/>
            <person name="Lin Y.F."/>
            <person name="Hsu J.L."/>
            <person name="Li C.Y."/>
            <person name="Wang Z.W."/>
            <person name="Zhao X."/>
            <person name="Zhong W.Y."/>
            <person name="Ma X.K."/>
            <person name="Ma L."/>
            <person name="Huang J."/>
            <person name="Chen G.Z."/>
            <person name="Huang M.Z."/>
            <person name="Huang L."/>
            <person name="Peng D.H."/>
            <person name="Luo Y.B."/>
            <person name="Zou S.Q."/>
            <person name="Chen S.P."/>
            <person name="Lan S."/>
            <person name="Tsai W.C."/>
            <person name="Van de Peer Y."/>
            <person name="Liu Z.J."/>
        </authorList>
    </citation>
    <scope>NUCLEOTIDE SEQUENCE [LARGE SCALE GENOMIC DNA]</scope>
    <source>
        <strain evidence="4">Lor287</strain>
    </source>
</reference>